<proteinExistence type="predicted"/>
<evidence type="ECO:0000313" key="3">
    <source>
        <dbReference type="Proteomes" id="UP001501570"/>
    </source>
</evidence>
<feature type="region of interest" description="Disordered" evidence="1">
    <location>
        <begin position="1"/>
        <end position="23"/>
    </location>
</feature>
<sequence length="63" mass="6687">MQCGDGRIGSQRGGERVLTATGSDQKYEHGSRCYRKVNAALLAVEVATPIGARIAASDPARLR</sequence>
<comment type="caution">
    <text evidence="2">The sequence shown here is derived from an EMBL/GenBank/DDBJ whole genome shotgun (WGS) entry which is preliminary data.</text>
</comment>
<organism evidence="2 3">
    <name type="scientific">Rugosimonospora acidiphila</name>
    <dbReference type="NCBI Taxonomy" id="556531"/>
    <lineage>
        <taxon>Bacteria</taxon>
        <taxon>Bacillati</taxon>
        <taxon>Actinomycetota</taxon>
        <taxon>Actinomycetes</taxon>
        <taxon>Micromonosporales</taxon>
        <taxon>Micromonosporaceae</taxon>
        <taxon>Rugosimonospora</taxon>
    </lineage>
</organism>
<evidence type="ECO:0000313" key="2">
    <source>
        <dbReference type="EMBL" id="GAA5177144.1"/>
    </source>
</evidence>
<keyword evidence="3" id="KW-1185">Reference proteome</keyword>
<gene>
    <name evidence="2" type="ORF">GCM10023322_01080</name>
</gene>
<name>A0ABP9RGV8_9ACTN</name>
<dbReference type="EMBL" id="BAABJQ010000001">
    <property type="protein sequence ID" value="GAA5177144.1"/>
    <property type="molecule type" value="Genomic_DNA"/>
</dbReference>
<evidence type="ECO:0000256" key="1">
    <source>
        <dbReference type="SAM" id="MobiDB-lite"/>
    </source>
</evidence>
<reference evidence="3" key="1">
    <citation type="journal article" date="2019" name="Int. J. Syst. Evol. Microbiol.">
        <title>The Global Catalogue of Microorganisms (GCM) 10K type strain sequencing project: providing services to taxonomists for standard genome sequencing and annotation.</title>
        <authorList>
            <consortium name="The Broad Institute Genomics Platform"/>
            <consortium name="The Broad Institute Genome Sequencing Center for Infectious Disease"/>
            <person name="Wu L."/>
            <person name="Ma J."/>
        </authorList>
    </citation>
    <scope>NUCLEOTIDE SEQUENCE [LARGE SCALE GENOMIC DNA]</scope>
    <source>
        <strain evidence="3">JCM 18304</strain>
    </source>
</reference>
<protein>
    <submittedName>
        <fullName evidence="2">Uncharacterized protein</fullName>
    </submittedName>
</protein>
<dbReference type="Proteomes" id="UP001501570">
    <property type="component" value="Unassembled WGS sequence"/>
</dbReference>
<accession>A0ABP9RGV8</accession>